<dbReference type="Gene3D" id="1.20.1260.10">
    <property type="match status" value="1"/>
</dbReference>
<protein>
    <recommendedName>
        <fullName evidence="1">Ferritin/DPS domain-containing protein</fullName>
    </recommendedName>
</protein>
<dbReference type="GO" id="GO:0008199">
    <property type="term" value="F:ferric iron binding"/>
    <property type="evidence" value="ECO:0007669"/>
    <property type="project" value="InterPro"/>
</dbReference>
<reference evidence="2" key="1">
    <citation type="journal article" date="2014" name="Microb. Ecol.">
        <title>Phylogenetic and Functional Analysis of Gut Microbiota of a Fungus-Growing Higher Termite: Bacteroidetes from Higher Termites Are a Rich Source of beta-Glucosidase Genes.</title>
        <authorList>
            <person name="Zhang M."/>
            <person name="Liu N."/>
            <person name="Qian C."/>
            <person name="Wang Q."/>
            <person name="Wang Q."/>
            <person name="Long Y."/>
            <person name="Huang Y."/>
            <person name="Zhou Z."/>
            <person name="Yan X."/>
        </authorList>
    </citation>
    <scope>NUCLEOTIDE SEQUENCE</scope>
</reference>
<dbReference type="EMBL" id="KJ095701">
    <property type="protein sequence ID" value="AIA99556.1"/>
    <property type="molecule type" value="Genomic_DNA"/>
</dbReference>
<dbReference type="InterPro" id="IPR008331">
    <property type="entry name" value="Ferritin_DPS_dom"/>
</dbReference>
<evidence type="ECO:0000259" key="1">
    <source>
        <dbReference type="Pfam" id="PF00210"/>
    </source>
</evidence>
<accession>A0A060CVX1</accession>
<dbReference type="Pfam" id="PF00210">
    <property type="entry name" value="Ferritin"/>
    <property type="match status" value="1"/>
</dbReference>
<name>A0A060CVX1_9BACT</name>
<dbReference type="InterPro" id="IPR012347">
    <property type="entry name" value="Ferritin-like"/>
</dbReference>
<dbReference type="AlphaFoldDB" id="A0A060CVX1"/>
<proteinExistence type="predicted"/>
<feature type="domain" description="Ferritin/DPS" evidence="1">
    <location>
        <begin position="67"/>
        <end position="179"/>
    </location>
</feature>
<dbReference type="SUPFAM" id="SSF47240">
    <property type="entry name" value="Ferritin-like"/>
    <property type="match status" value="1"/>
</dbReference>
<dbReference type="InterPro" id="IPR009078">
    <property type="entry name" value="Ferritin-like_SF"/>
</dbReference>
<organism evidence="2">
    <name type="scientific">uncultured bacterium contig00003(2014)</name>
    <dbReference type="NCBI Taxonomy" id="1465624"/>
    <lineage>
        <taxon>Bacteria</taxon>
        <taxon>environmental samples</taxon>
    </lineage>
</organism>
<sequence length="189" mass="21191">MFAILRQRATNLIDDLTTGLVNNMRFSDSDVLYPSDGKVEKGKGVEAEWFYDSFKAPNGTSELDTIHMYITQEAMFEELGELMMGIALVEMKHLDKLADLIKDLGGRVDRPNNTDKIEYGSTPEQAVRIAIAGETAAIKGYEALTERIAALPRNGTTRYTLSLLAKLLADERFHVALFEQWLHGNDAYE</sequence>
<evidence type="ECO:0000313" key="2">
    <source>
        <dbReference type="EMBL" id="AIA99556.1"/>
    </source>
</evidence>